<accession>A0A6B2F522</accession>
<name>A0A6B2F522_BOTNI</name>
<keyword evidence="1" id="KW-0472">Membrane</keyword>
<reference evidence="2" key="1">
    <citation type="submission" date="2019-11" db="EMBL/GenBank/DDBJ databases">
        <title>Trait differentiation and modular expression in palm-pitvipers.</title>
        <authorList>
            <person name="Mason A.J."/>
            <person name="Strickland J.L."/>
            <person name="Margres M.J."/>
            <person name="Rokyta D.R."/>
            <person name="Sasa M."/>
            <person name="Parkinson C.L."/>
        </authorList>
    </citation>
    <scope>NUCLEOTIDE SEQUENCE</scope>
</reference>
<organism evidence="2">
    <name type="scientific">Bothriechis nigroviridis</name>
    <name type="common">Black-speckled palm pit viper</name>
    <dbReference type="NCBI Taxonomy" id="88079"/>
    <lineage>
        <taxon>Eukaryota</taxon>
        <taxon>Metazoa</taxon>
        <taxon>Chordata</taxon>
        <taxon>Craniata</taxon>
        <taxon>Vertebrata</taxon>
        <taxon>Euteleostomi</taxon>
        <taxon>Lepidosauria</taxon>
        <taxon>Squamata</taxon>
        <taxon>Bifurcata</taxon>
        <taxon>Unidentata</taxon>
        <taxon>Episquamata</taxon>
        <taxon>Toxicofera</taxon>
        <taxon>Serpentes</taxon>
        <taxon>Colubroidea</taxon>
        <taxon>Viperidae</taxon>
        <taxon>Crotalinae</taxon>
        <taxon>Bothriechis</taxon>
    </lineage>
</organism>
<evidence type="ECO:0000256" key="1">
    <source>
        <dbReference type="SAM" id="Phobius"/>
    </source>
</evidence>
<evidence type="ECO:0000313" key="2">
    <source>
        <dbReference type="EMBL" id="NCE58505.1"/>
    </source>
</evidence>
<keyword evidence="1" id="KW-0812">Transmembrane</keyword>
<proteinExistence type="predicted"/>
<feature type="transmembrane region" description="Helical" evidence="1">
    <location>
        <begin position="16"/>
        <end position="42"/>
    </location>
</feature>
<keyword evidence="1" id="KW-1133">Transmembrane helix</keyword>
<sequence>MEVEEAFSLVGQMGPFQVWLCVLLAALLQLYVASEAVLIALVGAIPPYHWDLEGILANHSHSNDTTIEENNFRKWLLTANWSDLHKYVHFNSNFTSIASEV</sequence>
<protein>
    <submittedName>
        <fullName evidence="2">Uncharacterized protein</fullName>
    </submittedName>
</protein>
<dbReference type="EMBL" id="GIBL01001513">
    <property type="protein sequence ID" value="NCE58505.1"/>
    <property type="molecule type" value="Transcribed_RNA"/>
</dbReference>
<dbReference type="AlphaFoldDB" id="A0A6B2F522"/>